<organism evidence="2 3">
    <name type="scientific">Tritrichomonas musculus</name>
    <dbReference type="NCBI Taxonomy" id="1915356"/>
    <lineage>
        <taxon>Eukaryota</taxon>
        <taxon>Metamonada</taxon>
        <taxon>Parabasalia</taxon>
        <taxon>Tritrichomonadida</taxon>
        <taxon>Tritrichomonadidae</taxon>
        <taxon>Tritrichomonas</taxon>
    </lineage>
</organism>
<evidence type="ECO:0000256" key="1">
    <source>
        <dbReference type="SAM" id="Phobius"/>
    </source>
</evidence>
<dbReference type="SUPFAM" id="SSF57850">
    <property type="entry name" value="RING/U-box"/>
    <property type="match status" value="1"/>
</dbReference>
<accession>A0ABR2K5I5</accession>
<dbReference type="InterPro" id="IPR013083">
    <property type="entry name" value="Znf_RING/FYVE/PHD"/>
</dbReference>
<reference evidence="2 3" key="1">
    <citation type="submission" date="2024-04" db="EMBL/GenBank/DDBJ databases">
        <title>Tritrichomonas musculus Genome.</title>
        <authorList>
            <person name="Alves-Ferreira E."/>
            <person name="Grigg M."/>
            <person name="Lorenzi H."/>
            <person name="Galac M."/>
        </authorList>
    </citation>
    <scope>NUCLEOTIDE SEQUENCE [LARGE SCALE GENOMIC DNA]</scope>
    <source>
        <strain evidence="2 3">EAF2021</strain>
    </source>
</reference>
<dbReference type="EMBL" id="JAPFFF010000007">
    <property type="protein sequence ID" value="KAK8886314.1"/>
    <property type="molecule type" value="Genomic_DNA"/>
</dbReference>
<keyword evidence="1" id="KW-1133">Transmembrane helix</keyword>
<gene>
    <name evidence="2" type="ORF">M9Y10_041776</name>
</gene>
<comment type="caution">
    <text evidence="2">The sequence shown here is derived from an EMBL/GenBank/DDBJ whole genome shotgun (WGS) entry which is preliminary data.</text>
</comment>
<feature type="transmembrane region" description="Helical" evidence="1">
    <location>
        <begin position="184"/>
        <end position="204"/>
    </location>
</feature>
<dbReference type="Gene3D" id="3.30.40.10">
    <property type="entry name" value="Zinc/RING finger domain, C3HC4 (zinc finger)"/>
    <property type="match status" value="1"/>
</dbReference>
<evidence type="ECO:0000313" key="2">
    <source>
        <dbReference type="EMBL" id="KAK8886314.1"/>
    </source>
</evidence>
<sequence length="325" mass="37464">MIHLYLRAIKATNTKELEEVALDTTQYYLNRTNKIRSTYSESAADSIFITSFESHALLLNIARPPRTISIVDAYYYSIAAPYFVSQGGSPGCYLRVVISFFFSSCPWTKKMNHIFHYYGIPHRQRYFCIASALSFYQVAAIKISHGMKIADFSNIFSTLYETVIVAIIHLFLRRFVTLIKNKIFSFIPETFISLFLCYLIAPFIQRLARFGISNTFVWMFESILRPFLSFQGPGPELPEDVDIPQCLTCSICRDLFNDPIELSGKFFCSNCLNRWFRKGSMTNPFTGESISKEMVSGSLVMETITQRFRKLALQEYNERKAANKK</sequence>
<keyword evidence="3" id="KW-1185">Reference proteome</keyword>
<name>A0ABR2K5I5_9EUKA</name>
<feature type="transmembrane region" description="Helical" evidence="1">
    <location>
        <begin position="155"/>
        <end position="172"/>
    </location>
</feature>
<keyword evidence="1" id="KW-0472">Membrane</keyword>
<evidence type="ECO:0000313" key="3">
    <source>
        <dbReference type="Proteomes" id="UP001470230"/>
    </source>
</evidence>
<keyword evidence="1" id="KW-0812">Transmembrane</keyword>
<protein>
    <submittedName>
        <fullName evidence="2">Nuclear factor 7</fullName>
    </submittedName>
</protein>
<dbReference type="Proteomes" id="UP001470230">
    <property type="component" value="Unassembled WGS sequence"/>
</dbReference>
<proteinExistence type="predicted"/>